<proteinExistence type="predicted"/>
<reference evidence="1" key="2">
    <citation type="submission" date="2025-08" db="UniProtKB">
        <authorList>
            <consortium name="Ensembl"/>
        </authorList>
    </citation>
    <scope>IDENTIFICATION</scope>
</reference>
<reference evidence="1" key="3">
    <citation type="submission" date="2025-09" db="UniProtKB">
        <authorList>
            <consortium name="Ensembl"/>
        </authorList>
    </citation>
    <scope>IDENTIFICATION</scope>
</reference>
<dbReference type="Proteomes" id="UP000314982">
    <property type="component" value="Unassembled WGS sequence"/>
</dbReference>
<dbReference type="AlphaFoldDB" id="A0A4W5K562"/>
<organism evidence="1 2">
    <name type="scientific">Hucho hucho</name>
    <name type="common">huchen</name>
    <dbReference type="NCBI Taxonomy" id="62062"/>
    <lineage>
        <taxon>Eukaryota</taxon>
        <taxon>Metazoa</taxon>
        <taxon>Chordata</taxon>
        <taxon>Craniata</taxon>
        <taxon>Vertebrata</taxon>
        <taxon>Euteleostomi</taxon>
        <taxon>Actinopterygii</taxon>
        <taxon>Neopterygii</taxon>
        <taxon>Teleostei</taxon>
        <taxon>Protacanthopterygii</taxon>
        <taxon>Salmoniformes</taxon>
        <taxon>Salmonidae</taxon>
        <taxon>Salmoninae</taxon>
        <taxon>Hucho</taxon>
    </lineage>
</organism>
<sequence>MWPVCRPKEVDQLREAIEELYYFDFVLDDIPTWGFVGYMVERGFLPHSHKEGGAVDTPGLQHRVQRRLCDLCQRFSEGLQASAPGGRWRWCQTRGGGDRRPSPTACTGLIAL</sequence>
<protein>
    <submittedName>
        <fullName evidence="1">Uncharacterized protein</fullName>
    </submittedName>
</protein>
<accession>A0A4W5K562</accession>
<dbReference type="STRING" id="62062.ENSHHUP00000007134"/>
<dbReference type="Ensembl" id="ENSHHUT00000007349.1">
    <property type="protein sequence ID" value="ENSHHUP00000007134.1"/>
    <property type="gene ID" value="ENSHHUG00000004413.1"/>
</dbReference>
<name>A0A4W5K562_9TELE</name>
<reference evidence="2" key="1">
    <citation type="submission" date="2018-06" db="EMBL/GenBank/DDBJ databases">
        <title>Genome assembly of Danube salmon.</title>
        <authorList>
            <person name="Macqueen D.J."/>
            <person name="Gundappa M.K."/>
        </authorList>
    </citation>
    <scope>NUCLEOTIDE SEQUENCE [LARGE SCALE GENOMIC DNA]</scope>
</reference>
<keyword evidence="2" id="KW-1185">Reference proteome</keyword>
<evidence type="ECO:0000313" key="1">
    <source>
        <dbReference type="Ensembl" id="ENSHHUP00000007134.1"/>
    </source>
</evidence>
<evidence type="ECO:0000313" key="2">
    <source>
        <dbReference type="Proteomes" id="UP000314982"/>
    </source>
</evidence>